<evidence type="ECO:0000313" key="3">
    <source>
        <dbReference type="Proteomes" id="UP001500016"/>
    </source>
</evidence>
<feature type="domain" description="Novel STAND NTPase 5" evidence="1">
    <location>
        <begin position="24"/>
        <end position="161"/>
    </location>
</feature>
<name>A0ABP5IFY3_9ACTN</name>
<proteinExistence type="predicted"/>
<dbReference type="Pfam" id="PF25199">
    <property type="entry name" value="nSTAND_NTPase5"/>
    <property type="match status" value="1"/>
</dbReference>
<dbReference type="InterPro" id="IPR057574">
    <property type="entry name" value="nSTAND_NTPase5_dom"/>
</dbReference>
<organism evidence="2 3">
    <name type="scientific">Streptomyces albiaxialis</name>
    <dbReference type="NCBI Taxonomy" id="329523"/>
    <lineage>
        <taxon>Bacteria</taxon>
        <taxon>Bacillati</taxon>
        <taxon>Actinomycetota</taxon>
        <taxon>Actinomycetes</taxon>
        <taxon>Kitasatosporales</taxon>
        <taxon>Streptomycetaceae</taxon>
        <taxon>Streptomyces</taxon>
    </lineage>
</organism>
<accession>A0ABP5IFY3</accession>
<dbReference type="Proteomes" id="UP001500016">
    <property type="component" value="Unassembled WGS sequence"/>
</dbReference>
<evidence type="ECO:0000313" key="2">
    <source>
        <dbReference type="EMBL" id="GAA2097899.1"/>
    </source>
</evidence>
<dbReference type="RefSeq" id="WP_344533910.1">
    <property type="nucleotide sequence ID" value="NZ_BAAAPE010000017.1"/>
</dbReference>
<dbReference type="EMBL" id="BAAAPE010000017">
    <property type="protein sequence ID" value="GAA2097899.1"/>
    <property type="molecule type" value="Genomic_DNA"/>
</dbReference>
<keyword evidence="3" id="KW-1185">Reference proteome</keyword>
<gene>
    <name evidence="2" type="ORF">GCM10009801_68540</name>
</gene>
<protein>
    <recommendedName>
        <fullName evidence="1">Novel STAND NTPase 5 domain-containing protein</fullName>
    </recommendedName>
</protein>
<reference evidence="3" key="1">
    <citation type="journal article" date="2019" name="Int. J. Syst. Evol. Microbiol.">
        <title>The Global Catalogue of Microorganisms (GCM) 10K type strain sequencing project: providing services to taxonomists for standard genome sequencing and annotation.</title>
        <authorList>
            <consortium name="The Broad Institute Genomics Platform"/>
            <consortium name="The Broad Institute Genome Sequencing Center for Infectious Disease"/>
            <person name="Wu L."/>
            <person name="Ma J."/>
        </authorList>
    </citation>
    <scope>NUCLEOTIDE SEQUENCE [LARGE SCALE GENOMIC DNA]</scope>
    <source>
        <strain evidence="3">JCM 15478</strain>
    </source>
</reference>
<dbReference type="SUPFAM" id="SSF52540">
    <property type="entry name" value="P-loop containing nucleoside triphosphate hydrolases"/>
    <property type="match status" value="1"/>
</dbReference>
<evidence type="ECO:0000259" key="1">
    <source>
        <dbReference type="Pfam" id="PF25199"/>
    </source>
</evidence>
<dbReference type="InterPro" id="IPR027417">
    <property type="entry name" value="P-loop_NTPase"/>
</dbReference>
<comment type="caution">
    <text evidence="2">The sequence shown here is derived from an EMBL/GenBank/DDBJ whole genome shotgun (WGS) entry which is preliminary data.</text>
</comment>
<sequence length="594" mass="65918">MDWMTIDDGFLANYREATDQEMVRYFDGAVPTWGTVVAGAPRREAASRITGRLLYEPLPASTLHLVIGPSGEGKSTLIRQVAADIGGGSPEWRVFWRPPGSDLMPERVADLDTDRKTLFVSDDAEEIAADCFEIIRRLEHRPDIHFLLAARDTDWLAARADSLPWRTLHLSVHRVPLRGLSEESGDAQQIVEAWAEYEALGQLASYNRVEDRARALLEATRGQEASRNDGALLGGMLRVRVGDRLDEHVMDMLRRLVRYRLQNGTTLANAFVHIAALHAIDVREMSPLILAETLGIDPALVEQDVVRPLGEEAAATRAGDRLLVRHRAIAESAMRVARNLDGMDLKAMYGNLTRAGIRVAKRPRTGVQAKAFRYLSQSLQSDPQLALASARAAVDEEPDDLRRVVNLFVVLRNNDLHDELSGVAEDCLDGLRSMVNYAEAARRFFYEWSIAEGQSGNHSIACWLTAVALADLPGVEPLQNQRDVELRTAGFAPGFKAMADRAAGGPFGRGLRAVETLLREWEVSARTRRDLSRYRSVADGLGVPELDPATCRTDLEAAIVGAWRNRSRNLHATVPRAPDLRFDTLFRMLSEAAR</sequence>